<reference evidence="4" key="1">
    <citation type="submission" date="2021-01" db="EMBL/GenBank/DDBJ databases">
        <title>Caligus Genome Assembly.</title>
        <authorList>
            <person name="Gallardo-Escarate C."/>
        </authorList>
    </citation>
    <scope>NUCLEOTIDE SEQUENCE [LARGE SCALE GENOMIC DNA]</scope>
</reference>
<keyword evidence="3" id="KW-0645">Protease</keyword>
<dbReference type="PANTHER" id="PTHR11533">
    <property type="entry name" value="PROTEASE M1 ZINC METALLOPROTEASE"/>
    <property type="match status" value="1"/>
</dbReference>
<dbReference type="InterPro" id="IPR024571">
    <property type="entry name" value="ERAP1-like_C_dom"/>
</dbReference>
<organism evidence="3 4">
    <name type="scientific">Caligus rogercresseyi</name>
    <name type="common">Sea louse</name>
    <dbReference type="NCBI Taxonomy" id="217165"/>
    <lineage>
        <taxon>Eukaryota</taxon>
        <taxon>Metazoa</taxon>
        <taxon>Ecdysozoa</taxon>
        <taxon>Arthropoda</taxon>
        <taxon>Crustacea</taxon>
        <taxon>Multicrustacea</taxon>
        <taxon>Hexanauplia</taxon>
        <taxon>Copepoda</taxon>
        <taxon>Siphonostomatoida</taxon>
        <taxon>Caligidae</taxon>
        <taxon>Caligus</taxon>
    </lineage>
</organism>
<evidence type="ECO:0000313" key="3">
    <source>
        <dbReference type="EMBL" id="QQP51047.1"/>
    </source>
</evidence>
<dbReference type="GO" id="GO:0005615">
    <property type="term" value="C:extracellular space"/>
    <property type="evidence" value="ECO:0007669"/>
    <property type="project" value="TreeGrafter"/>
</dbReference>
<dbReference type="OrthoDB" id="6376456at2759"/>
<evidence type="ECO:0000259" key="2">
    <source>
        <dbReference type="Pfam" id="PF11838"/>
    </source>
</evidence>
<sequence length="202" mass="23066">MESNSKQIIFLTEEENSESAITEGKKTQEFAQEFLQDDLWEHLTAQAHKDGTLSKDKSVKEIMDTWTLQMGFPVLTIIRDYEYGIIELYQERFLLSESGKSNDTHDYQWAIPITFAQPGGNFQNTKNFDGILDDSLNLARAGRLSYEIALNTLSNLEVETAYVPWSSALTGISFLNQMLQRTRAYGNFKVGIQCKRSIHAYT</sequence>
<dbReference type="PANTHER" id="PTHR11533:SF294">
    <property type="entry name" value="THYROTROPIN-RELEASING HORMONE-DEGRADING ECTOENZYME"/>
    <property type="match status" value="1"/>
</dbReference>
<dbReference type="AlphaFoldDB" id="A0A7T8HJ42"/>
<dbReference type="InterPro" id="IPR050344">
    <property type="entry name" value="Peptidase_M1_aminopeptidases"/>
</dbReference>
<evidence type="ECO:0000313" key="4">
    <source>
        <dbReference type="Proteomes" id="UP000595437"/>
    </source>
</evidence>
<feature type="domain" description="ERAP1-like C-terminal" evidence="2">
    <location>
        <begin position="130"/>
        <end position="189"/>
    </location>
</feature>
<proteinExistence type="inferred from homology"/>
<dbReference type="GO" id="GO:0016020">
    <property type="term" value="C:membrane"/>
    <property type="evidence" value="ECO:0007669"/>
    <property type="project" value="TreeGrafter"/>
</dbReference>
<keyword evidence="3" id="KW-0378">Hydrolase</keyword>
<dbReference type="Gene3D" id="1.10.390.10">
    <property type="entry name" value="Neutral Protease Domain 2"/>
    <property type="match status" value="1"/>
</dbReference>
<dbReference type="GO" id="GO:0043171">
    <property type="term" value="P:peptide catabolic process"/>
    <property type="evidence" value="ECO:0007669"/>
    <property type="project" value="TreeGrafter"/>
</dbReference>
<protein>
    <submittedName>
        <fullName evidence="3">Aminopeptidase</fullName>
    </submittedName>
</protein>
<comment type="similarity">
    <text evidence="1">Belongs to the peptidase M1 family.</text>
</comment>
<dbReference type="GO" id="GO:0005737">
    <property type="term" value="C:cytoplasm"/>
    <property type="evidence" value="ECO:0007669"/>
    <property type="project" value="TreeGrafter"/>
</dbReference>
<gene>
    <name evidence="3" type="ORF">FKW44_012260</name>
</gene>
<evidence type="ECO:0000256" key="1">
    <source>
        <dbReference type="ARBA" id="ARBA00010136"/>
    </source>
</evidence>
<dbReference type="EMBL" id="CP045897">
    <property type="protein sequence ID" value="QQP51047.1"/>
    <property type="molecule type" value="Genomic_DNA"/>
</dbReference>
<dbReference type="GO" id="GO:0008270">
    <property type="term" value="F:zinc ion binding"/>
    <property type="evidence" value="ECO:0007669"/>
    <property type="project" value="TreeGrafter"/>
</dbReference>
<dbReference type="GO" id="GO:0042277">
    <property type="term" value="F:peptide binding"/>
    <property type="evidence" value="ECO:0007669"/>
    <property type="project" value="TreeGrafter"/>
</dbReference>
<dbReference type="InterPro" id="IPR027268">
    <property type="entry name" value="Peptidase_M4/M1_CTD_sf"/>
</dbReference>
<keyword evidence="3" id="KW-0031">Aminopeptidase</keyword>
<dbReference type="Proteomes" id="UP000595437">
    <property type="component" value="Chromosome 8"/>
</dbReference>
<keyword evidence="4" id="KW-1185">Reference proteome</keyword>
<dbReference type="GO" id="GO:0006508">
    <property type="term" value="P:proteolysis"/>
    <property type="evidence" value="ECO:0007669"/>
    <property type="project" value="TreeGrafter"/>
</dbReference>
<dbReference type="Gene3D" id="1.10.3480.20">
    <property type="match status" value="1"/>
</dbReference>
<dbReference type="GO" id="GO:0070006">
    <property type="term" value="F:metalloaminopeptidase activity"/>
    <property type="evidence" value="ECO:0007669"/>
    <property type="project" value="TreeGrafter"/>
</dbReference>
<accession>A0A7T8HJ42</accession>
<dbReference type="Pfam" id="PF11838">
    <property type="entry name" value="ERAP1_C"/>
    <property type="match status" value="1"/>
</dbReference>
<name>A0A7T8HJ42_CALRO</name>